<dbReference type="PRINTS" id="PR00038">
    <property type="entry name" value="HTHLUXR"/>
</dbReference>
<evidence type="ECO:0000256" key="3">
    <source>
        <dbReference type="PROSITE-ProRule" id="PRU00169"/>
    </source>
</evidence>
<dbReference type="STRING" id="937218.SAMN06297251_1163"/>
<evidence type="ECO:0000256" key="2">
    <source>
        <dbReference type="ARBA" id="ARBA00023125"/>
    </source>
</evidence>
<dbReference type="GO" id="GO:0006355">
    <property type="term" value="P:regulation of DNA-templated transcription"/>
    <property type="evidence" value="ECO:0007669"/>
    <property type="project" value="InterPro"/>
</dbReference>
<dbReference type="AlphaFoldDB" id="A0A1W2DMK8"/>
<dbReference type="PROSITE" id="PS50110">
    <property type="entry name" value="RESPONSE_REGULATORY"/>
    <property type="match status" value="1"/>
</dbReference>
<gene>
    <name evidence="6" type="ORF">SAMN06297251_1163</name>
</gene>
<dbReference type="Pfam" id="PF00196">
    <property type="entry name" value="GerE"/>
    <property type="match status" value="1"/>
</dbReference>
<dbReference type="InterPro" id="IPR016032">
    <property type="entry name" value="Sig_transdc_resp-reg_C-effctor"/>
</dbReference>
<evidence type="ECO:0000313" key="7">
    <source>
        <dbReference type="Proteomes" id="UP000192656"/>
    </source>
</evidence>
<dbReference type="GO" id="GO:0003677">
    <property type="term" value="F:DNA binding"/>
    <property type="evidence" value="ECO:0007669"/>
    <property type="project" value="UniProtKB-KW"/>
</dbReference>
<dbReference type="Pfam" id="PF00072">
    <property type="entry name" value="Response_reg"/>
    <property type="match status" value="1"/>
</dbReference>
<feature type="modified residue" description="4-aspartylphosphate" evidence="3">
    <location>
        <position position="59"/>
    </location>
</feature>
<reference evidence="6 7" key="1">
    <citation type="submission" date="2017-04" db="EMBL/GenBank/DDBJ databases">
        <authorList>
            <person name="Afonso C.L."/>
            <person name="Miller P.J."/>
            <person name="Scott M.A."/>
            <person name="Spackman E."/>
            <person name="Goraichik I."/>
            <person name="Dimitrov K.M."/>
            <person name="Suarez D.L."/>
            <person name="Swayne D.E."/>
        </authorList>
    </citation>
    <scope>NUCLEOTIDE SEQUENCE [LARGE SCALE GENOMIC DNA]</scope>
    <source>
        <strain evidence="6 7">CGMCC 1.10972</strain>
    </source>
</reference>
<dbReference type="PROSITE" id="PS50043">
    <property type="entry name" value="HTH_LUXR_2"/>
    <property type="match status" value="1"/>
</dbReference>
<dbReference type="InterPro" id="IPR051015">
    <property type="entry name" value="EvgA-like"/>
</dbReference>
<feature type="domain" description="Response regulatory" evidence="5">
    <location>
        <begin position="6"/>
        <end position="124"/>
    </location>
</feature>
<dbReference type="SMART" id="SM00448">
    <property type="entry name" value="REC"/>
    <property type="match status" value="1"/>
</dbReference>
<feature type="domain" description="HTH luxR-type" evidence="4">
    <location>
        <begin position="154"/>
        <end position="219"/>
    </location>
</feature>
<organism evidence="6 7">
    <name type="scientific">Fulvimarina manganoxydans</name>
    <dbReference type="NCBI Taxonomy" id="937218"/>
    <lineage>
        <taxon>Bacteria</taxon>
        <taxon>Pseudomonadati</taxon>
        <taxon>Pseudomonadota</taxon>
        <taxon>Alphaproteobacteria</taxon>
        <taxon>Hyphomicrobiales</taxon>
        <taxon>Aurantimonadaceae</taxon>
        <taxon>Fulvimarina</taxon>
    </lineage>
</organism>
<dbReference type="RefSeq" id="WP_170923327.1">
    <property type="nucleotide sequence ID" value="NZ_FWXR01000016.1"/>
</dbReference>
<dbReference type="CDD" id="cd06170">
    <property type="entry name" value="LuxR_C_like"/>
    <property type="match status" value="1"/>
</dbReference>
<protein>
    <submittedName>
        <fullName evidence="6">Two component transcriptional regulator, LuxR family</fullName>
    </submittedName>
</protein>
<dbReference type="InterPro" id="IPR000792">
    <property type="entry name" value="Tscrpt_reg_LuxR_C"/>
</dbReference>
<dbReference type="EMBL" id="FWXR01000016">
    <property type="protein sequence ID" value="SMC98256.1"/>
    <property type="molecule type" value="Genomic_DNA"/>
</dbReference>
<dbReference type="SUPFAM" id="SSF46894">
    <property type="entry name" value="C-terminal effector domain of the bipartite response regulators"/>
    <property type="match status" value="1"/>
</dbReference>
<sequence>MSGHLKILSITQKPCFYFGLKTILENFESTANFELVEATSVEAAYGSINTRGVDGILVDVSRPGIDPDECLRLARTIARRYPILVISAYDQPYIVKQAFECNIAGYLLSSAPPSDIAQAVAKIAAGENYLDPALVPRLVGKGHRAPGKHDPMSVVDEAIRVTKREVDVLKRIAYGFSAKEIARDLELSQKSVETYKARGAAKLNLQSRADIVRFAHDVGWFVTAH</sequence>
<dbReference type="InterPro" id="IPR001789">
    <property type="entry name" value="Sig_transdc_resp-reg_receiver"/>
</dbReference>
<dbReference type="GO" id="GO:0000160">
    <property type="term" value="P:phosphorelay signal transduction system"/>
    <property type="evidence" value="ECO:0007669"/>
    <property type="project" value="InterPro"/>
</dbReference>
<dbReference type="Proteomes" id="UP000192656">
    <property type="component" value="Unassembled WGS sequence"/>
</dbReference>
<dbReference type="PANTHER" id="PTHR45566:SF2">
    <property type="entry name" value="NARL SUBFAMILY"/>
    <property type="match status" value="1"/>
</dbReference>
<evidence type="ECO:0000259" key="4">
    <source>
        <dbReference type="PROSITE" id="PS50043"/>
    </source>
</evidence>
<dbReference type="Gene3D" id="3.40.50.2300">
    <property type="match status" value="1"/>
</dbReference>
<dbReference type="SUPFAM" id="SSF52172">
    <property type="entry name" value="CheY-like"/>
    <property type="match status" value="1"/>
</dbReference>
<dbReference type="InterPro" id="IPR058245">
    <property type="entry name" value="NreC/VraR/RcsB-like_REC"/>
</dbReference>
<dbReference type="PANTHER" id="PTHR45566">
    <property type="entry name" value="HTH-TYPE TRANSCRIPTIONAL REGULATOR YHJB-RELATED"/>
    <property type="match status" value="1"/>
</dbReference>
<evidence type="ECO:0000313" key="6">
    <source>
        <dbReference type="EMBL" id="SMC98256.1"/>
    </source>
</evidence>
<dbReference type="SMART" id="SM00421">
    <property type="entry name" value="HTH_LUXR"/>
    <property type="match status" value="1"/>
</dbReference>
<dbReference type="InterPro" id="IPR011006">
    <property type="entry name" value="CheY-like_superfamily"/>
</dbReference>
<proteinExistence type="predicted"/>
<keyword evidence="7" id="KW-1185">Reference proteome</keyword>
<dbReference type="CDD" id="cd17535">
    <property type="entry name" value="REC_NarL-like"/>
    <property type="match status" value="1"/>
</dbReference>
<evidence type="ECO:0000259" key="5">
    <source>
        <dbReference type="PROSITE" id="PS50110"/>
    </source>
</evidence>
<accession>A0A1W2DMK8</accession>
<evidence type="ECO:0000256" key="1">
    <source>
        <dbReference type="ARBA" id="ARBA00022553"/>
    </source>
</evidence>
<keyword evidence="1 3" id="KW-0597">Phosphoprotein</keyword>
<name>A0A1W2DMK8_9HYPH</name>
<keyword evidence="2" id="KW-0238">DNA-binding</keyword>